<comment type="similarity">
    <text evidence="2 24">Belongs to the bacterial diacylglycerol kinase family.</text>
</comment>
<evidence type="ECO:0000256" key="8">
    <source>
        <dbReference type="ARBA" id="ARBA00022679"/>
    </source>
</evidence>
<dbReference type="HOGENOM" id="CLU_112343_3_1_7"/>
<dbReference type="PANTHER" id="PTHR34299:SF1">
    <property type="entry name" value="DIACYLGLYCEROL KINASE"/>
    <property type="match status" value="1"/>
</dbReference>
<dbReference type="GO" id="GO:0004143">
    <property type="term" value="F:ATP-dependent diacylglycerol kinase activity"/>
    <property type="evidence" value="ECO:0007669"/>
    <property type="project" value="UniProtKB-EC"/>
</dbReference>
<dbReference type="EC" id="2.7.1.107" evidence="3 24"/>
<dbReference type="STRING" id="929558.SMGD1_2568"/>
<dbReference type="GO" id="GO:0005886">
    <property type="term" value="C:plasma membrane"/>
    <property type="evidence" value="ECO:0007669"/>
    <property type="project" value="UniProtKB-SubCell"/>
</dbReference>
<comment type="subcellular location">
    <subcellularLocation>
        <location evidence="1">Cell inner membrane</location>
        <topology evidence="1">Multi-pass membrane protein</topology>
    </subcellularLocation>
</comment>
<keyword evidence="10 23" id="KW-0479">Metal-binding</keyword>
<dbReference type="InterPro" id="IPR000829">
    <property type="entry name" value="DAGK"/>
</dbReference>
<feature type="binding site" evidence="23">
    <location>
        <position position="28"/>
    </location>
    <ligand>
        <name>a divalent metal cation</name>
        <dbReference type="ChEBI" id="CHEBI:60240"/>
    </ligand>
</feature>
<evidence type="ECO:0000256" key="13">
    <source>
        <dbReference type="ARBA" id="ARBA00022840"/>
    </source>
</evidence>
<feature type="transmembrane region" description="Helical" evidence="24">
    <location>
        <begin position="96"/>
        <end position="120"/>
    </location>
</feature>
<dbReference type="EMBL" id="AFRZ01000001">
    <property type="protein sequence ID" value="EHP31090.1"/>
    <property type="molecule type" value="Genomic_DNA"/>
</dbReference>
<dbReference type="InterPro" id="IPR033718">
    <property type="entry name" value="DAGK_prok"/>
</dbReference>
<evidence type="ECO:0000256" key="22">
    <source>
        <dbReference type="PIRSR" id="PIRSR600829-3"/>
    </source>
</evidence>
<comment type="caution">
    <text evidence="24">Lacks conserved residue(s) required for the propagation of feature annotation.</text>
</comment>
<feature type="active site" description="Proton acceptor" evidence="20">
    <location>
        <position position="69"/>
    </location>
</feature>
<evidence type="ECO:0000256" key="9">
    <source>
        <dbReference type="ARBA" id="ARBA00022692"/>
    </source>
</evidence>
<name>B6BJZ9_SULGG</name>
<dbReference type="OrthoDB" id="5460798at2"/>
<feature type="binding site" evidence="22">
    <location>
        <position position="16"/>
    </location>
    <ligand>
        <name>ATP</name>
        <dbReference type="ChEBI" id="CHEBI:30616"/>
    </ligand>
</feature>
<evidence type="ECO:0000256" key="7">
    <source>
        <dbReference type="ARBA" id="ARBA00022519"/>
    </source>
</evidence>
<keyword evidence="19 24" id="KW-1208">Phospholipid metabolism</keyword>
<evidence type="ECO:0000256" key="4">
    <source>
        <dbReference type="ARBA" id="ARBA00017575"/>
    </source>
</evidence>
<evidence type="ECO:0000256" key="21">
    <source>
        <dbReference type="PIRSR" id="PIRSR600829-2"/>
    </source>
</evidence>
<dbReference type="PATRIC" id="fig|929558.5.peg.2556"/>
<keyword evidence="9 24" id="KW-0812">Transmembrane</keyword>
<dbReference type="InterPro" id="IPR036945">
    <property type="entry name" value="DAGK_sf"/>
</dbReference>
<keyword evidence="16 24" id="KW-0443">Lipid metabolism</keyword>
<protein>
    <recommendedName>
        <fullName evidence="4 24">Diacylglycerol kinase</fullName>
        <ecNumber evidence="3 24">2.7.1.107</ecNumber>
    </recommendedName>
</protein>
<dbReference type="Pfam" id="PF01219">
    <property type="entry name" value="DAGK_prokar"/>
    <property type="match status" value="1"/>
</dbReference>
<evidence type="ECO:0000256" key="17">
    <source>
        <dbReference type="ARBA" id="ARBA00023136"/>
    </source>
</evidence>
<keyword evidence="14 23" id="KW-0460">Magnesium</keyword>
<evidence type="ECO:0000256" key="1">
    <source>
        <dbReference type="ARBA" id="ARBA00004429"/>
    </source>
</evidence>
<evidence type="ECO:0000256" key="14">
    <source>
        <dbReference type="ARBA" id="ARBA00022842"/>
    </source>
</evidence>
<keyword evidence="8 24" id="KW-0808">Transferase</keyword>
<feature type="binding site" evidence="21">
    <location>
        <position position="69"/>
    </location>
    <ligand>
        <name>substrate</name>
    </ligand>
</feature>
<dbReference type="GO" id="GO:0005524">
    <property type="term" value="F:ATP binding"/>
    <property type="evidence" value="ECO:0007669"/>
    <property type="project" value="UniProtKB-KW"/>
</dbReference>
<organism evidence="25 26">
    <name type="scientific">Sulfurimonas gotlandica (strain DSM 19862 / JCM 16533 / GD1)</name>
    <dbReference type="NCBI Taxonomy" id="929558"/>
    <lineage>
        <taxon>Bacteria</taxon>
        <taxon>Pseudomonadati</taxon>
        <taxon>Campylobacterota</taxon>
        <taxon>Epsilonproteobacteria</taxon>
        <taxon>Campylobacterales</taxon>
        <taxon>Sulfurimonadaceae</taxon>
        <taxon>Sulfurimonas</taxon>
    </lineage>
</organism>
<keyword evidence="11 22" id="KW-0547">Nucleotide-binding</keyword>
<feature type="binding site" evidence="22">
    <location>
        <begin position="94"/>
        <end position="95"/>
    </location>
    <ligand>
        <name>ATP</name>
        <dbReference type="ChEBI" id="CHEBI:30616"/>
    </ligand>
</feature>
<keyword evidence="12 24" id="KW-0418">Kinase</keyword>
<evidence type="ECO:0000256" key="20">
    <source>
        <dbReference type="PIRSR" id="PIRSR600829-1"/>
    </source>
</evidence>
<keyword evidence="6" id="KW-0444">Lipid biosynthesis</keyword>
<evidence type="ECO:0000256" key="18">
    <source>
        <dbReference type="ARBA" id="ARBA00023209"/>
    </source>
</evidence>
<keyword evidence="13 22" id="KW-0067">ATP-binding</keyword>
<evidence type="ECO:0000256" key="15">
    <source>
        <dbReference type="ARBA" id="ARBA00022989"/>
    </source>
</evidence>
<feature type="binding site" evidence="22">
    <location>
        <position position="76"/>
    </location>
    <ligand>
        <name>ATP</name>
        <dbReference type="ChEBI" id="CHEBI:30616"/>
    </ligand>
</feature>
<feature type="binding site" evidence="23">
    <location>
        <position position="76"/>
    </location>
    <ligand>
        <name>a divalent metal cation</name>
        <dbReference type="ChEBI" id="CHEBI:60240"/>
    </ligand>
</feature>
<evidence type="ECO:0000256" key="6">
    <source>
        <dbReference type="ARBA" id="ARBA00022516"/>
    </source>
</evidence>
<accession>B6BJZ9</accession>
<keyword evidence="17 24" id="KW-0472">Membrane</keyword>
<accession>H1FS10</accession>
<evidence type="ECO:0000256" key="2">
    <source>
        <dbReference type="ARBA" id="ARBA00005967"/>
    </source>
</evidence>
<dbReference type="PANTHER" id="PTHR34299">
    <property type="entry name" value="DIACYLGLYCEROL KINASE"/>
    <property type="match status" value="1"/>
</dbReference>
<proteinExistence type="inferred from homology"/>
<evidence type="ECO:0000256" key="24">
    <source>
        <dbReference type="RuleBase" id="RU363065"/>
    </source>
</evidence>
<comment type="function">
    <text evidence="24">Catalyzes the ATP-dependent phosphorylation of sn-l,2-diacylglycerol (DAG) to phosphatidic acid. Involved in the recycling of diacylglycerol produced as a by-product during membrane-derived oligosaccharide (MDO) biosynthesis.</text>
</comment>
<keyword evidence="18" id="KW-0594">Phospholipid biosynthesis</keyword>
<sequence>MKLNKPKHSLFRNGMYAVEGFIDITKNETSFKWQLLMLSVMGIVAWNLPIDFGHASILFISLFIPVLAEVTNSSIERVVDLVTSDYHILAKQAKDAGATLVLLSLIVTSLIWISVLAVAFNLV</sequence>
<dbReference type="Gene3D" id="1.10.287.3610">
    <property type="match status" value="1"/>
</dbReference>
<dbReference type="Proteomes" id="UP000006431">
    <property type="component" value="Unassembled WGS sequence"/>
</dbReference>
<dbReference type="RefSeq" id="WP_008337518.1">
    <property type="nucleotide sequence ID" value="NZ_AFRZ01000001.1"/>
</dbReference>
<comment type="cofactor">
    <cofactor evidence="23">
        <name>Mg(2+)</name>
        <dbReference type="ChEBI" id="CHEBI:18420"/>
    </cofactor>
    <text evidence="23">Mn(2+), Zn(2+), Cd(2+) and Co(2+) support activity to lesser extents.</text>
</comment>
<keyword evidence="15 24" id="KW-1133">Transmembrane helix</keyword>
<dbReference type="GO" id="GO:0046872">
    <property type="term" value="F:metal ion binding"/>
    <property type="evidence" value="ECO:0007669"/>
    <property type="project" value="UniProtKB-KW"/>
</dbReference>
<evidence type="ECO:0000256" key="3">
    <source>
        <dbReference type="ARBA" id="ARBA00012133"/>
    </source>
</evidence>
<keyword evidence="7" id="KW-0997">Cell inner membrane</keyword>
<evidence type="ECO:0000256" key="19">
    <source>
        <dbReference type="ARBA" id="ARBA00023264"/>
    </source>
</evidence>
<dbReference type="GO" id="GO:0006654">
    <property type="term" value="P:phosphatidic acid biosynthetic process"/>
    <property type="evidence" value="ECO:0007669"/>
    <property type="project" value="InterPro"/>
</dbReference>
<dbReference type="CDD" id="cd14264">
    <property type="entry name" value="DAGK_IM"/>
    <property type="match status" value="1"/>
</dbReference>
<dbReference type="AlphaFoldDB" id="B6BJZ9"/>
<feature type="binding site" evidence="22">
    <location>
        <position position="28"/>
    </location>
    <ligand>
        <name>ATP</name>
        <dbReference type="ChEBI" id="CHEBI:30616"/>
    </ligand>
</feature>
<comment type="catalytic activity">
    <reaction evidence="24">
        <text>a 1,2-diacyl-sn-glycerol + ATP = a 1,2-diacyl-sn-glycero-3-phosphate + ADP + H(+)</text>
        <dbReference type="Rhea" id="RHEA:10272"/>
        <dbReference type="ChEBI" id="CHEBI:15378"/>
        <dbReference type="ChEBI" id="CHEBI:17815"/>
        <dbReference type="ChEBI" id="CHEBI:30616"/>
        <dbReference type="ChEBI" id="CHEBI:58608"/>
        <dbReference type="ChEBI" id="CHEBI:456216"/>
        <dbReference type="EC" id="2.7.1.107"/>
    </reaction>
</comment>
<evidence type="ECO:0000256" key="5">
    <source>
        <dbReference type="ARBA" id="ARBA00022475"/>
    </source>
</evidence>
<evidence type="ECO:0000256" key="23">
    <source>
        <dbReference type="PIRSR" id="PIRSR600829-4"/>
    </source>
</evidence>
<evidence type="ECO:0000313" key="26">
    <source>
        <dbReference type="Proteomes" id="UP000006431"/>
    </source>
</evidence>
<evidence type="ECO:0000256" key="16">
    <source>
        <dbReference type="ARBA" id="ARBA00023098"/>
    </source>
</evidence>
<evidence type="ECO:0000256" key="10">
    <source>
        <dbReference type="ARBA" id="ARBA00022723"/>
    </source>
</evidence>
<keyword evidence="26" id="KW-1185">Reference proteome</keyword>
<evidence type="ECO:0000256" key="12">
    <source>
        <dbReference type="ARBA" id="ARBA00022777"/>
    </source>
</evidence>
<dbReference type="eggNOG" id="COG0818">
    <property type="taxonomic scope" value="Bacteria"/>
</dbReference>
<comment type="caution">
    <text evidence="25">The sequence shown here is derived from an EMBL/GenBank/DDBJ whole genome shotgun (WGS) entry which is preliminary data.</text>
</comment>
<gene>
    <name evidence="25" type="primary">dagK</name>
    <name evidence="25" type="ORF">SMGD1_2568</name>
</gene>
<reference evidence="25 26" key="1">
    <citation type="journal article" date="2012" name="Proc. Natl. Acad. Sci. U.S.A.">
        <title>Genome and physiology of a model Epsilonproteobacterium responsible for sulfide detoxification in marine oxygen depletion zones.</title>
        <authorList>
            <person name="Grote J."/>
            <person name="Schott T."/>
            <person name="Bruckner C.G."/>
            <person name="Glockner F.O."/>
            <person name="Jost G."/>
            <person name="Teeling H."/>
            <person name="Labrenz M."/>
            <person name="Jurgens K."/>
        </authorList>
    </citation>
    <scope>NUCLEOTIDE SEQUENCE [LARGE SCALE GENOMIC DNA]</scope>
    <source>
        <strain evidence="25 26">GD1</strain>
    </source>
</reference>
<evidence type="ECO:0000313" key="25">
    <source>
        <dbReference type="EMBL" id="EHP31090.1"/>
    </source>
</evidence>
<keyword evidence="5" id="KW-1003">Cell membrane</keyword>
<evidence type="ECO:0000256" key="11">
    <source>
        <dbReference type="ARBA" id="ARBA00022741"/>
    </source>
</evidence>